<sequence>MNQMKAPGEKKQTCGTICLKYLLFLFNILFWLAGGTVLAVGVWTLVEKSDYVSLLNSNLYSASAYTLIAAGAVVVMSGIVGCCATLKEMRSLLIVYLVLLLCIFLLEVIAGVMAYINYQDCFPFCNQLDEELRQNLKGTMVQKYKQPGEESITQAVDRLQQEFKCCGSFNFSDWRESVWIQAGKEQLVPDSCCKTPTEFCGRRDHPSNIYKVEGGCIIKLEDFILNQLYILGAVGIGIAFLQLVGMMFTCCLYRSLKEDPY</sequence>
<dbReference type="Bgee" id="ENSORLG00000006486">
    <property type="expression patterns" value="Expressed in muscle tissue and 10 other cell types or tissues"/>
</dbReference>
<keyword evidence="4 12" id="KW-0812">Transmembrane</keyword>
<accession>A0A3B3H4Z3</accession>
<dbReference type="PANTHER" id="PTHR19282:SF487">
    <property type="entry name" value="CD151 ANTIGEN"/>
    <property type="match status" value="1"/>
</dbReference>
<evidence type="ECO:0000256" key="6">
    <source>
        <dbReference type="ARBA" id="ARBA00022989"/>
    </source>
</evidence>
<dbReference type="CTD" id="977"/>
<comment type="subcellular location">
    <subcellularLocation>
        <location evidence="1">Cell membrane</location>
        <topology evidence="1">Multi-pass membrane protein</topology>
    </subcellularLocation>
    <subcellularLocation>
        <location evidence="12">Membrane</location>
        <topology evidence="12">Multi-pass membrane protein</topology>
    </subcellularLocation>
</comment>
<evidence type="ECO:0000256" key="2">
    <source>
        <dbReference type="ARBA" id="ARBA00006840"/>
    </source>
</evidence>
<keyword evidence="9" id="KW-0325">Glycoprotein</keyword>
<dbReference type="Gene3D" id="1.10.1450.10">
    <property type="entry name" value="Tetraspanin"/>
    <property type="match status" value="1"/>
</dbReference>
<evidence type="ECO:0000256" key="4">
    <source>
        <dbReference type="ARBA" id="ARBA00022692"/>
    </source>
</evidence>
<evidence type="ECO:0000256" key="5">
    <source>
        <dbReference type="ARBA" id="ARBA00022843"/>
    </source>
</evidence>
<dbReference type="FunFam" id="1.10.1450.10:FF:000005">
    <property type="entry name" value="Tetraspanin"/>
    <property type="match status" value="1"/>
</dbReference>
<organism evidence="13 14">
    <name type="scientific">Oryzias latipes</name>
    <name type="common">Japanese rice fish</name>
    <name type="synonym">Japanese killifish</name>
    <dbReference type="NCBI Taxonomy" id="8090"/>
    <lineage>
        <taxon>Eukaryota</taxon>
        <taxon>Metazoa</taxon>
        <taxon>Chordata</taxon>
        <taxon>Craniata</taxon>
        <taxon>Vertebrata</taxon>
        <taxon>Euteleostomi</taxon>
        <taxon>Actinopterygii</taxon>
        <taxon>Neopterygii</taxon>
        <taxon>Teleostei</taxon>
        <taxon>Neoteleostei</taxon>
        <taxon>Acanthomorphata</taxon>
        <taxon>Ovalentaria</taxon>
        <taxon>Atherinomorphae</taxon>
        <taxon>Beloniformes</taxon>
        <taxon>Adrianichthyidae</taxon>
        <taxon>Oryziinae</taxon>
        <taxon>Oryzias</taxon>
    </lineage>
</organism>
<reference evidence="13 14" key="1">
    <citation type="journal article" date="2007" name="Nature">
        <title>The medaka draft genome and insights into vertebrate genome evolution.</title>
        <authorList>
            <person name="Kasahara M."/>
            <person name="Naruse K."/>
            <person name="Sasaki S."/>
            <person name="Nakatani Y."/>
            <person name="Qu W."/>
            <person name="Ahsan B."/>
            <person name="Yamada T."/>
            <person name="Nagayasu Y."/>
            <person name="Doi K."/>
            <person name="Kasai Y."/>
            <person name="Jindo T."/>
            <person name="Kobayashi D."/>
            <person name="Shimada A."/>
            <person name="Toyoda A."/>
            <person name="Kuroki Y."/>
            <person name="Fujiyama A."/>
            <person name="Sasaki T."/>
            <person name="Shimizu A."/>
            <person name="Asakawa S."/>
            <person name="Shimizu N."/>
            <person name="Hashimoto S."/>
            <person name="Yang J."/>
            <person name="Lee Y."/>
            <person name="Matsushima K."/>
            <person name="Sugano S."/>
            <person name="Sakaizumi M."/>
            <person name="Narita T."/>
            <person name="Ohishi K."/>
            <person name="Haga S."/>
            <person name="Ohta F."/>
            <person name="Nomoto H."/>
            <person name="Nogata K."/>
            <person name="Morishita T."/>
            <person name="Endo T."/>
            <person name="Shin-I T."/>
            <person name="Takeda H."/>
            <person name="Morishita S."/>
            <person name="Kohara Y."/>
        </authorList>
    </citation>
    <scope>NUCLEOTIDE SEQUENCE [LARGE SCALE GENOMIC DNA]</scope>
    <source>
        <strain evidence="13 14">Hd-rR</strain>
    </source>
</reference>
<feature type="transmembrane region" description="Helical" evidence="12">
    <location>
        <begin position="64"/>
        <end position="86"/>
    </location>
</feature>
<evidence type="ECO:0000256" key="3">
    <source>
        <dbReference type="ARBA" id="ARBA00022475"/>
    </source>
</evidence>
<keyword evidence="7 12" id="KW-0472">Membrane</keyword>
<dbReference type="InterPro" id="IPR000301">
    <property type="entry name" value="Tetraspanin_animals"/>
</dbReference>
<dbReference type="Proteomes" id="UP000001038">
    <property type="component" value="Chromosome 6"/>
</dbReference>
<dbReference type="GO" id="GO:0016477">
    <property type="term" value="P:cell migration"/>
    <property type="evidence" value="ECO:0000318"/>
    <property type="project" value="GO_Central"/>
</dbReference>
<evidence type="ECO:0000313" key="14">
    <source>
        <dbReference type="Proteomes" id="UP000001038"/>
    </source>
</evidence>
<reference evidence="13" key="3">
    <citation type="submission" date="2025-09" db="UniProtKB">
        <authorList>
            <consortium name="Ensembl"/>
        </authorList>
    </citation>
    <scope>IDENTIFICATION</scope>
    <source>
        <strain evidence="13">Hd-rR</strain>
    </source>
</reference>
<comment type="similarity">
    <text evidence="2 12">Belongs to the tetraspanin (TM4SF) family.</text>
</comment>
<dbReference type="KEGG" id="ola:101157772"/>
<evidence type="ECO:0000256" key="9">
    <source>
        <dbReference type="ARBA" id="ARBA00023180"/>
    </source>
</evidence>
<evidence type="ECO:0000256" key="1">
    <source>
        <dbReference type="ARBA" id="ARBA00004651"/>
    </source>
</evidence>
<dbReference type="GO" id="GO:0005886">
    <property type="term" value="C:plasma membrane"/>
    <property type="evidence" value="ECO:0000318"/>
    <property type="project" value="GO_Central"/>
</dbReference>
<evidence type="ECO:0000313" key="13">
    <source>
        <dbReference type="Ensembl" id="ENSORLP00000026570.1"/>
    </source>
</evidence>
<feature type="transmembrane region" description="Helical" evidence="12">
    <location>
        <begin position="228"/>
        <end position="253"/>
    </location>
</feature>
<keyword evidence="6 12" id="KW-1133">Transmembrane helix</keyword>
<keyword evidence="10" id="KW-0449">Lipoprotein</keyword>
<protein>
    <recommendedName>
        <fullName evidence="12">Tetraspanin</fullName>
    </recommendedName>
</protein>
<name>A0A3B3H4Z3_ORYLA</name>
<comment type="subunit">
    <text evidence="11">Interacts with integrins ITGA3:ITGB1, ITGA5:ITGB1, ITGA3:ITGB1 and ITGA6:ITGB4 and with CD9 and CD181. Interacts (via the second extracellular domain) with integrin ITGAV:ITGB3. Interacts with ITGA3; this interaction modulates ITGA3 glycosylation pattern. Interacts with F11R. Interacts with RAC1 and CDC42; these interactions mediate physical association of RAC1 and CDC42 with integrin adhesion receptor complexes.</text>
</comment>
<dbReference type="AlphaFoldDB" id="A0A3B3H4Z3"/>
<dbReference type="Ensembl" id="ENSORLT00000041369.1">
    <property type="protein sequence ID" value="ENSORLP00000026570.1"/>
    <property type="gene ID" value="ENSORLG00000006486.2"/>
</dbReference>
<evidence type="ECO:0000256" key="11">
    <source>
        <dbReference type="ARBA" id="ARBA00046947"/>
    </source>
</evidence>
<dbReference type="InterPro" id="IPR018499">
    <property type="entry name" value="Tetraspanin/Peripherin"/>
</dbReference>
<dbReference type="Pfam" id="PF00335">
    <property type="entry name" value="Tetraspanin"/>
    <property type="match status" value="1"/>
</dbReference>
<evidence type="ECO:0000256" key="12">
    <source>
        <dbReference type="RuleBase" id="RU361218"/>
    </source>
</evidence>
<feature type="transmembrane region" description="Helical" evidence="12">
    <location>
        <begin position="93"/>
        <end position="116"/>
    </location>
</feature>
<keyword evidence="5" id="KW-0832">Ubl conjugation</keyword>
<dbReference type="PIRSF" id="PIRSF002419">
    <property type="entry name" value="Tetraspanin"/>
    <property type="match status" value="1"/>
</dbReference>
<dbReference type="GeneTree" id="ENSGT00940000157760"/>
<evidence type="ECO:0000256" key="10">
    <source>
        <dbReference type="ARBA" id="ARBA00023288"/>
    </source>
</evidence>
<dbReference type="InParanoid" id="A0A3B3H4Z3"/>
<dbReference type="SUPFAM" id="SSF48652">
    <property type="entry name" value="Tetraspanin"/>
    <property type="match status" value="1"/>
</dbReference>
<evidence type="ECO:0000256" key="7">
    <source>
        <dbReference type="ARBA" id="ARBA00023136"/>
    </source>
</evidence>
<keyword evidence="3" id="KW-1003">Cell membrane</keyword>
<dbReference type="CDD" id="cd03155">
    <property type="entry name" value="CD151_like_LEL"/>
    <property type="match status" value="1"/>
</dbReference>
<dbReference type="PANTHER" id="PTHR19282">
    <property type="entry name" value="TETRASPANIN"/>
    <property type="match status" value="1"/>
</dbReference>
<dbReference type="PRINTS" id="PR00259">
    <property type="entry name" value="TMFOUR"/>
</dbReference>
<reference evidence="13" key="2">
    <citation type="submission" date="2025-08" db="UniProtKB">
        <authorList>
            <consortium name="Ensembl"/>
        </authorList>
    </citation>
    <scope>IDENTIFICATION</scope>
    <source>
        <strain evidence="13">Hd-rR</strain>
    </source>
</reference>
<evidence type="ECO:0000256" key="8">
    <source>
        <dbReference type="ARBA" id="ARBA00023139"/>
    </source>
</evidence>
<keyword evidence="8" id="KW-0564">Palmitate</keyword>
<dbReference type="InterPro" id="IPR008952">
    <property type="entry name" value="Tetraspanin_EC2_sf"/>
</dbReference>
<keyword evidence="14" id="KW-1185">Reference proteome</keyword>
<dbReference type="GeneID" id="101157772"/>
<feature type="transmembrane region" description="Helical" evidence="12">
    <location>
        <begin position="21"/>
        <end position="44"/>
    </location>
</feature>
<dbReference type="STRING" id="8090.ENSORLP00000026570"/>
<gene>
    <name evidence="13" type="primary">CD151</name>
    <name evidence="13" type="synonym">cd151</name>
</gene>
<dbReference type="OrthoDB" id="438211at2759"/>
<proteinExistence type="inferred from homology"/>